<sequence length="639" mass="73412">MNTNNLKPEIRNLIIKERCLFVIFKCTILMYLTMIFTIFNFSSGYIEADEQRVKESKLLNSSLDEYKKSFTDEKMILEGLKKLLEIKQHDASLDEEMMTTPATKNENLSISKRKGKYGTVLYSIRADLVQIDKIIQALVTTSGKKIIIDDDIARDKLSSIVSIYLEDIPLVDIVDTIFGAKGFETIISENLIFVTLPVKLNVDSSYGYYQEKAIQAYQKVMIKYPKYEGIVRAYYELGNFYLASNLPSIALQEYQIIIANYPDHPLTRESMFNVGKSYEMLDDVENAKRGYLKYVESFPHSNKVDDAYLKIGDLWRKQENYEKAIEIYKYIMEKYHDRDAAAFANMRLGNSFIGSGDFSAALQIFLNMKKKFLNGSHTPKQTENTRVGNTVEDRSNHNPESENREDDRTRVSDRLVLPDKLRCELEYQIGNCYYLLGKYNEAIRVLKNFGLCEENSEMLDNAYYKLADCFFKTGDYLTALQLYKNALTEFPGSSLSSHGFLYSGKSLRKMKMLDNAIETLKLGLSRHQGGIYTDRIKFEIGLCYLDDENYKRALDVFEEIAEGKRDKDMVINATIYAGISLARDKQEEKAIEHYRKALKGDSSEKRKDWVSKLVGDSYAALGLPAEAVRAYQQDTPSDL</sequence>
<feature type="repeat" description="TPR" evidence="3">
    <location>
        <begin position="305"/>
        <end position="338"/>
    </location>
</feature>
<dbReference type="SMART" id="SM00028">
    <property type="entry name" value="TPR"/>
    <property type="match status" value="7"/>
</dbReference>
<accession>A0A0B0ENK3</accession>
<dbReference type="AlphaFoldDB" id="A0A0B0ENK3"/>
<dbReference type="EC" id="2.4.1.-" evidence="6"/>
<organism evidence="6 7">
    <name type="scientific">Candidatus Scalindua brodae</name>
    <dbReference type="NCBI Taxonomy" id="237368"/>
    <lineage>
        <taxon>Bacteria</taxon>
        <taxon>Pseudomonadati</taxon>
        <taxon>Planctomycetota</taxon>
        <taxon>Candidatus Brocadiia</taxon>
        <taxon>Candidatus Brocadiales</taxon>
        <taxon>Candidatus Scalinduaceae</taxon>
        <taxon>Candidatus Scalindua</taxon>
    </lineage>
</organism>
<evidence type="ECO:0000256" key="3">
    <source>
        <dbReference type="PROSITE-ProRule" id="PRU00339"/>
    </source>
</evidence>
<dbReference type="SUPFAM" id="SSF48452">
    <property type="entry name" value="TPR-like"/>
    <property type="match status" value="1"/>
</dbReference>
<keyword evidence="5" id="KW-0472">Membrane</keyword>
<dbReference type="PROSITE" id="PS50005">
    <property type="entry name" value="TPR"/>
    <property type="match status" value="2"/>
</dbReference>
<evidence type="ECO:0000256" key="1">
    <source>
        <dbReference type="ARBA" id="ARBA00022737"/>
    </source>
</evidence>
<keyword evidence="6" id="KW-0808">Transferase</keyword>
<dbReference type="InterPro" id="IPR011990">
    <property type="entry name" value="TPR-like_helical_dom_sf"/>
</dbReference>
<comment type="caution">
    <text evidence="6">The sequence shown here is derived from an EMBL/GenBank/DDBJ whole genome shotgun (WGS) entry which is preliminary data.</text>
</comment>
<keyword evidence="2 3" id="KW-0802">TPR repeat</keyword>
<feature type="compositionally biased region" description="Basic and acidic residues" evidence="4">
    <location>
        <begin position="391"/>
        <end position="410"/>
    </location>
</feature>
<dbReference type="EMBL" id="JRYO01000005">
    <property type="protein sequence ID" value="KHE94194.1"/>
    <property type="molecule type" value="Genomic_DNA"/>
</dbReference>
<keyword evidence="1" id="KW-0677">Repeat</keyword>
<dbReference type="Gene3D" id="1.25.40.10">
    <property type="entry name" value="Tetratricopeptide repeat domain"/>
    <property type="match status" value="3"/>
</dbReference>
<reference evidence="6 7" key="1">
    <citation type="submission" date="2014-10" db="EMBL/GenBank/DDBJ databases">
        <title>Draft genome of anammox bacterium scalindua brodae, obtained using differential coverage binning of sequence data from two enrichment reactors.</title>
        <authorList>
            <person name="Speth D.R."/>
            <person name="Russ L."/>
            <person name="Kartal B."/>
            <person name="Op den Camp H.J."/>
            <person name="Dutilh B.E."/>
            <person name="Jetten M.S."/>
        </authorList>
    </citation>
    <scope>NUCLEOTIDE SEQUENCE [LARGE SCALE GENOMIC DNA]</scope>
    <source>
        <strain evidence="6">RU1</strain>
    </source>
</reference>
<feature type="repeat" description="TPR" evidence="3">
    <location>
        <begin position="460"/>
        <end position="493"/>
    </location>
</feature>
<evidence type="ECO:0000313" key="7">
    <source>
        <dbReference type="Proteomes" id="UP000030652"/>
    </source>
</evidence>
<keyword evidence="5" id="KW-0812">Transmembrane</keyword>
<evidence type="ECO:0000256" key="2">
    <source>
        <dbReference type="ARBA" id="ARBA00022803"/>
    </source>
</evidence>
<dbReference type="GO" id="GO:0016757">
    <property type="term" value="F:glycosyltransferase activity"/>
    <property type="evidence" value="ECO:0007669"/>
    <property type="project" value="UniProtKB-KW"/>
</dbReference>
<dbReference type="SUPFAM" id="SSF81901">
    <property type="entry name" value="HCP-like"/>
    <property type="match status" value="1"/>
</dbReference>
<dbReference type="InterPro" id="IPR051012">
    <property type="entry name" value="CellSynth/LPSAsmb/PSIAsmb"/>
</dbReference>
<name>A0A0B0ENK3_9BACT</name>
<feature type="region of interest" description="Disordered" evidence="4">
    <location>
        <begin position="376"/>
        <end position="410"/>
    </location>
</feature>
<gene>
    <name evidence="6" type="primary">rfe</name>
    <name evidence="6" type="ORF">SCABRO_00032</name>
</gene>
<dbReference type="InterPro" id="IPR019734">
    <property type="entry name" value="TPR_rpt"/>
</dbReference>
<feature type="transmembrane region" description="Helical" evidence="5">
    <location>
        <begin position="20"/>
        <end position="41"/>
    </location>
</feature>
<protein>
    <submittedName>
        <fullName evidence="6">N-acetylglucosaminyltransferases (O-GlcNAc transferase)</fullName>
        <ecNumber evidence="6">2.4.1.-</ecNumber>
    </submittedName>
</protein>
<keyword evidence="5" id="KW-1133">Transmembrane helix</keyword>
<dbReference type="Pfam" id="PF13174">
    <property type="entry name" value="TPR_6"/>
    <property type="match status" value="4"/>
</dbReference>
<evidence type="ECO:0000256" key="5">
    <source>
        <dbReference type="SAM" id="Phobius"/>
    </source>
</evidence>
<evidence type="ECO:0000313" key="6">
    <source>
        <dbReference type="EMBL" id="KHE94194.1"/>
    </source>
</evidence>
<proteinExistence type="predicted"/>
<dbReference type="PANTHER" id="PTHR45586">
    <property type="entry name" value="TPR REPEAT-CONTAINING PROTEIN PA4667"/>
    <property type="match status" value="1"/>
</dbReference>
<keyword evidence="6" id="KW-0328">Glycosyltransferase</keyword>
<dbReference type="PANTHER" id="PTHR45586:SF1">
    <property type="entry name" value="LIPOPOLYSACCHARIDE ASSEMBLY PROTEIN B"/>
    <property type="match status" value="1"/>
</dbReference>
<feature type="compositionally biased region" description="Polar residues" evidence="4">
    <location>
        <begin position="376"/>
        <end position="388"/>
    </location>
</feature>
<evidence type="ECO:0000256" key="4">
    <source>
        <dbReference type="SAM" id="MobiDB-lite"/>
    </source>
</evidence>
<dbReference type="Proteomes" id="UP000030652">
    <property type="component" value="Unassembled WGS sequence"/>
</dbReference>